<dbReference type="PANTHER" id="PTHR37834">
    <property type="entry name" value="GDSL-LIKE LIPASE/ACYLHYDROLASE DOMAIN PROTEIN (AFU_ORTHOLOGUE AFUA_2G00620)"/>
    <property type="match status" value="1"/>
</dbReference>
<dbReference type="InterPro" id="IPR040794">
    <property type="entry name" value="CE2_N"/>
</dbReference>
<evidence type="ECO:0000313" key="3">
    <source>
        <dbReference type="Proteomes" id="UP000095662"/>
    </source>
</evidence>
<dbReference type="PANTHER" id="PTHR37834:SF2">
    <property type="entry name" value="ESTERASE, SGNH HYDROLASE-TYPE"/>
    <property type="match status" value="1"/>
</dbReference>
<dbReference type="Gene3D" id="3.40.50.1110">
    <property type="entry name" value="SGNH hydrolase"/>
    <property type="match status" value="1"/>
</dbReference>
<proteinExistence type="predicted"/>
<keyword evidence="2" id="KW-0378">Hydrolase</keyword>
<protein>
    <submittedName>
        <fullName evidence="2">Endoglucanase E</fullName>
        <ecNumber evidence="2">3.2.1.4</ecNumber>
    </submittedName>
</protein>
<dbReference type="STRING" id="39492.ERS852540_02069"/>
<sequence>MTNRKIVSPSDKAFSYMGRIDFSKPDSPLFIYAGSMVSTKFTGTSVGMMIFPHLIYKVTWIGVIVDGIQYKFELNHSDTPVYIPIIDGLDEGEHTITIYKRTAGSHHYFNFCGLMIDENAEVRAENHEYDMNIEVYGDSVSAGEVVEAVNYCEHTDPAHISQFDNSWFAYSLQLARKLNARINCNAQGGISLINGAGYFDNYIGMETVYKQMGYEPHFELTEWDFSRYTPDYVIIALGQNDANPDPKRIYEKECREKWKTVYKNMVLDLNEKYSGKARFIVITTILMHEPTWDDALDEIVNELAMDNVKRFKFRRNGAATPGHPRIPEQTEMADELYGFITGWEN</sequence>
<dbReference type="Proteomes" id="UP000095662">
    <property type="component" value="Unassembled WGS sequence"/>
</dbReference>
<dbReference type="SUPFAM" id="SSF52266">
    <property type="entry name" value="SGNH hydrolase"/>
    <property type="match status" value="1"/>
</dbReference>
<dbReference type="InterPro" id="IPR052762">
    <property type="entry name" value="PCW_deacetylase/CE"/>
</dbReference>
<dbReference type="InterPro" id="IPR036514">
    <property type="entry name" value="SGNH_hydro_sf"/>
</dbReference>
<organism evidence="2 3">
    <name type="scientific">[Eubacterium] siraeum</name>
    <dbReference type="NCBI Taxonomy" id="39492"/>
    <lineage>
        <taxon>Bacteria</taxon>
        <taxon>Bacillati</taxon>
        <taxon>Bacillota</taxon>
        <taxon>Clostridia</taxon>
        <taxon>Eubacteriales</taxon>
        <taxon>Oscillospiraceae</taxon>
        <taxon>Oscillospiraceae incertae sedis</taxon>
    </lineage>
</organism>
<accession>A0A174ZZK0</accession>
<dbReference type="AlphaFoldDB" id="A0A174ZZK0"/>
<name>A0A174ZZK0_9FIRM</name>
<keyword evidence="2" id="KW-0326">Glycosidase</keyword>
<dbReference type="Pfam" id="PF17996">
    <property type="entry name" value="CE2_N"/>
    <property type="match status" value="1"/>
</dbReference>
<feature type="domain" description="Carbohydrate esterase 2 N-terminal" evidence="1">
    <location>
        <begin position="16"/>
        <end position="122"/>
    </location>
</feature>
<dbReference type="Gene3D" id="2.60.120.260">
    <property type="entry name" value="Galactose-binding domain-like"/>
    <property type="match status" value="1"/>
</dbReference>
<dbReference type="EMBL" id="CZBY01000019">
    <property type="protein sequence ID" value="CUQ90209.1"/>
    <property type="molecule type" value="Genomic_DNA"/>
</dbReference>
<reference evidence="2 3" key="1">
    <citation type="submission" date="2015-09" db="EMBL/GenBank/DDBJ databases">
        <authorList>
            <consortium name="Pathogen Informatics"/>
        </authorList>
    </citation>
    <scope>NUCLEOTIDE SEQUENCE [LARGE SCALE GENOMIC DNA]</scope>
    <source>
        <strain evidence="2 3">2789STDY5834928</strain>
    </source>
</reference>
<dbReference type="EC" id="3.2.1.4" evidence="2"/>
<evidence type="ECO:0000313" key="2">
    <source>
        <dbReference type="EMBL" id="CUQ90209.1"/>
    </source>
</evidence>
<gene>
    <name evidence="2" type="primary">celE_2</name>
    <name evidence="2" type="ORF">ERS852540_02069</name>
</gene>
<dbReference type="OrthoDB" id="9801375at2"/>
<dbReference type="GO" id="GO:0008810">
    <property type="term" value="F:cellulase activity"/>
    <property type="evidence" value="ECO:0007669"/>
    <property type="project" value="UniProtKB-EC"/>
</dbReference>
<evidence type="ECO:0000259" key="1">
    <source>
        <dbReference type="Pfam" id="PF17996"/>
    </source>
</evidence>